<dbReference type="Proteomes" id="UP000235392">
    <property type="component" value="Unassembled WGS sequence"/>
</dbReference>
<evidence type="ECO:0000313" key="1">
    <source>
        <dbReference type="EMBL" id="PLW06301.1"/>
    </source>
</evidence>
<organism evidence="1 2">
    <name type="scientific">Puccinia coronata f. sp. avenae</name>
    <dbReference type="NCBI Taxonomy" id="200324"/>
    <lineage>
        <taxon>Eukaryota</taxon>
        <taxon>Fungi</taxon>
        <taxon>Dikarya</taxon>
        <taxon>Basidiomycota</taxon>
        <taxon>Pucciniomycotina</taxon>
        <taxon>Pucciniomycetes</taxon>
        <taxon>Pucciniales</taxon>
        <taxon>Pucciniaceae</taxon>
        <taxon>Puccinia</taxon>
    </lineage>
</organism>
<sequence>MKFLMGLASRTIRVLQAGEMPEDVPGHGESFAPKGTCSRQGVDITFKSLLRRSPLRVRPGYQALRLEGLVLTGLPMTKGDQPHTGTRAGTQVPAHFVPKVDTWYRTRHRLAGTGGPNPVYRRYMTCFTSGPTTSLTRSWPDRTVHDLPTKQVMGRLQIHDLLTNSSRS</sequence>
<evidence type="ECO:0000313" key="2">
    <source>
        <dbReference type="Proteomes" id="UP000235392"/>
    </source>
</evidence>
<comment type="caution">
    <text evidence="1">The sequence shown here is derived from an EMBL/GenBank/DDBJ whole genome shotgun (WGS) entry which is preliminary data.</text>
</comment>
<dbReference type="EMBL" id="PGCI01001234">
    <property type="protein sequence ID" value="PLW06301.1"/>
    <property type="molecule type" value="Genomic_DNA"/>
</dbReference>
<reference evidence="1 2" key="1">
    <citation type="submission" date="2017-11" db="EMBL/GenBank/DDBJ databases">
        <title>De novo assembly and phasing of dikaryotic genomes from two isolates of Puccinia coronata f. sp. avenae, the causal agent of oat crown rust.</title>
        <authorList>
            <person name="Miller M.E."/>
            <person name="Zhang Y."/>
            <person name="Omidvar V."/>
            <person name="Sperschneider J."/>
            <person name="Schwessinger B."/>
            <person name="Raley C."/>
            <person name="Palmer J.M."/>
            <person name="Garnica D."/>
            <person name="Upadhyaya N."/>
            <person name="Rathjen J."/>
            <person name="Taylor J.M."/>
            <person name="Park R.F."/>
            <person name="Dodds P.N."/>
            <person name="Hirsch C.D."/>
            <person name="Kianian S.F."/>
            <person name="Figueroa M."/>
        </authorList>
    </citation>
    <scope>NUCLEOTIDE SEQUENCE [LARGE SCALE GENOMIC DNA]</scope>
    <source>
        <strain evidence="1">12SD80</strain>
    </source>
</reference>
<gene>
    <name evidence="1" type="ORF">PCASD_22934</name>
</gene>
<protein>
    <submittedName>
        <fullName evidence="1">Uncharacterized protein</fullName>
    </submittedName>
</protein>
<name>A0A2N5RZ93_9BASI</name>
<dbReference type="AlphaFoldDB" id="A0A2N5RZ93"/>
<accession>A0A2N5RZ93</accession>
<proteinExistence type="predicted"/>